<evidence type="ECO:0000256" key="6">
    <source>
        <dbReference type="PROSITE-ProRule" id="PRU00169"/>
    </source>
</evidence>
<feature type="transmembrane region" description="Helical" evidence="7">
    <location>
        <begin position="314"/>
        <end position="333"/>
    </location>
</feature>
<evidence type="ECO:0000256" key="1">
    <source>
        <dbReference type="ARBA" id="ARBA00000085"/>
    </source>
</evidence>
<dbReference type="PRINTS" id="PR00344">
    <property type="entry name" value="BCTRLSENSOR"/>
</dbReference>
<proteinExistence type="predicted"/>
<feature type="domain" description="Response regulatory" evidence="10">
    <location>
        <begin position="691"/>
        <end position="808"/>
    </location>
</feature>
<feature type="transmembrane region" description="Helical" evidence="7">
    <location>
        <begin position="345"/>
        <end position="367"/>
    </location>
</feature>
<keyword evidence="7" id="KW-0472">Membrane</keyword>
<dbReference type="Gene3D" id="3.40.50.2300">
    <property type="match status" value="1"/>
</dbReference>
<comment type="catalytic activity">
    <reaction evidence="1">
        <text>ATP + protein L-histidine = ADP + protein N-phospho-L-histidine.</text>
        <dbReference type="EC" id="2.7.13.3"/>
    </reaction>
</comment>
<keyword evidence="7" id="KW-0812">Transmembrane</keyword>
<keyword evidence="12" id="KW-1185">Reference proteome</keyword>
<evidence type="ECO:0000313" key="11">
    <source>
        <dbReference type="EMBL" id="MFD1007221.1"/>
    </source>
</evidence>
<evidence type="ECO:0000259" key="10">
    <source>
        <dbReference type="PROSITE" id="PS50110"/>
    </source>
</evidence>
<dbReference type="CDD" id="cd00156">
    <property type="entry name" value="REC"/>
    <property type="match status" value="1"/>
</dbReference>
<keyword evidence="7" id="KW-1133">Transmembrane helix</keyword>
<feature type="transmembrane region" description="Helical" evidence="7">
    <location>
        <begin position="200"/>
        <end position="217"/>
    </location>
</feature>
<keyword evidence="8" id="KW-0732">Signal</keyword>
<dbReference type="GO" id="GO:0005524">
    <property type="term" value="F:ATP binding"/>
    <property type="evidence" value="ECO:0007669"/>
    <property type="project" value="UniProtKB-KW"/>
</dbReference>
<dbReference type="InterPro" id="IPR004358">
    <property type="entry name" value="Sig_transdc_His_kin-like_C"/>
</dbReference>
<evidence type="ECO:0000256" key="5">
    <source>
        <dbReference type="ARBA" id="ARBA00022777"/>
    </source>
</evidence>
<evidence type="ECO:0000256" key="8">
    <source>
        <dbReference type="SAM" id="SignalP"/>
    </source>
</evidence>
<dbReference type="InterPro" id="IPR003594">
    <property type="entry name" value="HATPase_dom"/>
</dbReference>
<dbReference type="Proteomes" id="UP001597048">
    <property type="component" value="Unassembled WGS sequence"/>
</dbReference>
<dbReference type="Pfam" id="PF02518">
    <property type="entry name" value="HATPase_c"/>
    <property type="match status" value="1"/>
</dbReference>
<dbReference type="CDD" id="cd00082">
    <property type="entry name" value="HisKA"/>
    <property type="match status" value="1"/>
</dbReference>
<dbReference type="SMART" id="SM00387">
    <property type="entry name" value="HATPase_c"/>
    <property type="match status" value="1"/>
</dbReference>
<evidence type="ECO:0000313" key="12">
    <source>
        <dbReference type="Proteomes" id="UP001597048"/>
    </source>
</evidence>
<dbReference type="PANTHER" id="PTHR43047">
    <property type="entry name" value="TWO-COMPONENT HISTIDINE PROTEIN KINASE"/>
    <property type="match status" value="1"/>
</dbReference>
<dbReference type="Gene3D" id="2.60.40.2380">
    <property type="match status" value="1"/>
</dbReference>
<dbReference type="InterPro" id="IPR011622">
    <property type="entry name" value="7TMR_DISM_rcpt_extracell_dom2"/>
</dbReference>
<keyword evidence="4" id="KW-0808">Transferase</keyword>
<dbReference type="InterPro" id="IPR036097">
    <property type="entry name" value="HisK_dim/P_sf"/>
</dbReference>
<feature type="transmembrane region" description="Helical" evidence="7">
    <location>
        <begin position="262"/>
        <end position="283"/>
    </location>
</feature>
<evidence type="ECO:0000256" key="4">
    <source>
        <dbReference type="ARBA" id="ARBA00022679"/>
    </source>
</evidence>
<dbReference type="SMART" id="SM00448">
    <property type="entry name" value="REC"/>
    <property type="match status" value="1"/>
</dbReference>
<evidence type="ECO:0000256" key="2">
    <source>
        <dbReference type="ARBA" id="ARBA00012438"/>
    </source>
</evidence>
<keyword evidence="11" id="KW-0067">ATP-binding</keyword>
<dbReference type="Pfam" id="PF07696">
    <property type="entry name" value="7TMR-DISMED2"/>
    <property type="match status" value="1"/>
</dbReference>
<dbReference type="SUPFAM" id="SSF52172">
    <property type="entry name" value="CheY-like"/>
    <property type="match status" value="1"/>
</dbReference>
<keyword evidence="3 6" id="KW-0597">Phosphoprotein</keyword>
<dbReference type="Gene3D" id="1.10.287.130">
    <property type="match status" value="1"/>
</dbReference>
<dbReference type="PANTHER" id="PTHR43047:SF62">
    <property type="entry name" value="SENSOR HISTIDINE KINASE DPIB"/>
    <property type="match status" value="1"/>
</dbReference>
<dbReference type="InterPro" id="IPR001789">
    <property type="entry name" value="Sig_transdc_resp-reg_receiver"/>
</dbReference>
<accession>A0ABW3KG65</accession>
<sequence>MIHRHWTATLLATLTALFLVLVSPARADMVSGPSDLSHIIDLANMPDNTELTGNMLTSPKNSTIQNLSDAVNFSDWHNIGRDTLNAPRQHTTVWLKAAVHNSSDQALIRWLVLEPWRVNRVDAFFINPASGEQLRHDATGLDIPLQDRTVSNGKTIVPVTLSPGETQQFYLNIYSDSLPFISIKSWEPVAYSQSINDSRIFQIALFAAILTLLIILLLQFNVGLIITGIWLLVAFIFETEKDGFFSNYLLSFLEDYSANLRLSAWIFTEQLFLMTSFILLGLNQHRHWRIFIQLTAASAFIMTCLTFVLNGASIRSLGIMITGLYAISWLFMIIPGLRIKRTQQLAILALLSIYWVVSVFLLLGYAFNFYYTSTFAVTRIYVEIIVALALIMTYSWQQKQQIKVAKNALIVHESQSRKRLEQAVKDRTEDLNSALETAQKGSTAKVNFLGQISHDLRAPLTAILGYAQLQTAGLISDQKANQIIQDRALYMKDLINSLVDYVQDTAADNDEQSDIYLIAFIDNLVNQTHFLANKQNNRFQLKIETELPTVIRCNHTQLQRILLNLLDNAAKYTVKGYISLSIIVDSNQDEQPSLIFRINDTGRGIAPHQLEHIYTPFYQSSESNPGSGLGLPICFELTERMGGSLELKSELGVGTVAICTIPYIAGDELLATLSLPVAQDLLPMFDAQRQKAWIIEDSKPISELLDGELTEMGFDTALAMNAEAFIETITNDCETPAIIITDYQLPRASGLAVLHAAREQWPNVPVLLLSATQNSTPQTVETPSLGFCAYLSKPIDLLALRLKLARLCNLTQIV</sequence>
<dbReference type="InterPro" id="IPR036890">
    <property type="entry name" value="HATPase_C_sf"/>
</dbReference>
<dbReference type="Pfam" id="PF00072">
    <property type="entry name" value="Response_reg"/>
    <property type="match status" value="1"/>
</dbReference>
<feature type="domain" description="Histidine kinase" evidence="9">
    <location>
        <begin position="451"/>
        <end position="665"/>
    </location>
</feature>
<dbReference type="PROSITE" id="PS50109">
    <property type="entry name" value="HIS_KIN"/>
    <property type="match status" value="1"/>
</dbReference>
<reference evidence="12" key="1">
    <citation type="journal article" date="2019" name="Int. J. Syst. Evol. Microbiol.">
        <title>The Global Catalogue of Microorganisms (GCM) 10K type strain sequencing project: providing services to taxonomists for standard genome sequencing and annotation.</title>
        <authorList>
            <consortium name="The Broad Institute Genomics Platform"/>
            <consortium name="The Broad Institute Genome Sequencing Center for Infectious Disease"/>
            <person name="Wu L."/>
            <person name="Ma J."/>
        </authorList>
    </citation>
    <scope>NUCLEOTIDE SEQUENCE [LARGE SCALE GENOMIC DNA]</scope>
    <source>
        <strain evidence="12">CCUG 60525</strain>
    </source>
</reference>
<dbReference type="SUPFAM" id="SSF47384">
    <property type="entry name" value="Homodimeric domain of signal transducing histidine kinase"/>
    <property type="match status" value="1"/>
</dbReference>
<comment type="caution">
    <text evidence="11">The sequence shown here is derived from an EMBL/GenBank/DDBJ whole genome shotgun (WGS) entry which is preliminary data.</text>
</comment>
<dbReference type="EMBL" id="JBHTJS010000007">
    <property type="protein sequence ID" value="MFD1007221.1"/>
    <property type="molecule type" value="Genomic_DNA"/>
</dbReference>
<feature type="modified residue" description="4-aspartylphosphate" evidence="6">
    <location>
        <position position="742"/>
    </location>
</feature>
<dbReference type="EC" id="2.7.13.3" evidence="2"/>
<dbReference type="SUPFAM" id="SSF55874">
    <property type="entry name" value="ATPase domain of HSP90 chaperone/DNA topoisomerase II/histidine kinase"/>
    <property type="match status" value="1"/>
</dbReference>
<name>A0ABW3KG65_9GAMM</name>
<evidence type="ECO:0000256" key="7">
    <source>
        <dbReference type="SAM" id="Phobius"/>
    </source>
</evidence>
<dbReference type="RefSeq" id="WP_379557143.1">
    <property type="nucleotide sequence ID" value="NZ_JBHTJS010000007.1"/>
</dbReference>
<dbReference type="Pfam" id="PF00512">
    <property type="entry name" value="HisKA"/>
    <property type="match status" value="1"/>
</dbReference>
<dbReference type="InterPro" id="IPR003661">
    <property type="entry name" value="HisK_dim/P_dom"/>
</dbReference>
<dbReference type="PROSITE" id="PS50110">
    <property type="entry name" value="RESPONSE_REGULATORY"/>
    <property type="match status" value="1"/>
</dbReference>
<dbReference type="SMART" id="SM00388">
    <property type="entry name" value="HisKA"/>
    <property type="match status" value="1"/>
</dbReference>
<dbReference type="InterPro" id="IPR011006">
    <property type="entry name" value="CheY-like_superfamily"/>
</dbReference>
<feature type="transmembrane region" description="Helical" evidence="7">
    <location>
        <begin position="379"/>
        <end position="396"/>
    </location>
</feature>
<evidence type="ECO:0000256" key="3">
    <source>
        <dbReference type="ARBA" id="ARBA00022553"/>
    </source>
</evidence>
<feature type="chain" id="PRO_5046872746" description="histidine kinase" evidence="8">
    <location>
        <begin position="28"/>
        <end position="814"/>
    </location>
</feature>
<organism evidence="11 12">
    <name type="scientific">Oceanisphaera ostreae</name>
    <dbReference type="NCBI Taxonomy" id="914151"/>
    <lineage>
        <taxon>Bacteria</taxon>
        <taxon>Pseudomonadati</taxon>
        <taxon>Pseudomonadota</taxon>
        <taxon>Gammaproteobacteria</taxon>
        <taxon>Aeromonadales</taxon>
        <taxon>Aeromonadaceae</taxon>
        <taxon>Oceanisphaera</taxon>
    </lineage>
</organism>
<feature type="signal peptide" evidence="8">
    <location>
        <begin position="1"/>
        <end position="27"/>
    </location>
</feature>
<dbReference type="Gene3D" id="3.30.565.10">
    <property type="entry name" value="Histidine kinase-like ATPase, C-terminal domain"/>
    <property type="match status" value="1"/>
</dbReference>
<keyword evidence="5" id="KW-0418">Kinase</keyword>
<feature type="transmembrane region" description="Helical" evidence="7">
    <location>
        <begin position="290"/>
        <end position="308"/>
    </location>
</feature>
<protein>
    <recommendedName>
        <fullName evidence="2">histidine kinase</fullName>
        <ecNumber evidence="2">2.7.13.3</ecNumber>
    </recommendedName>
</protein>
<evidence type="ECO:0000259" key="9">
    <source>
        <dbReference type="PROSITE" id="PS50109"/>
    </source>
</evidence>
<dbReference type="InterPro" id="IPR005467">
    <property type="entry name" value="His_kinase_dom"/>
</dbReference>
<keyword evidence="11" id="KW-0547">Nucleotide-binding</keyword>
<gene>
    <name evidence="11" type="ORF">ACFQ1C_03495</name>
</gene>